<evidence type="ECO:0000256" key="7">
    <source>
        <dbReference type="PROSITE-ProRule" id="PRU00042"/>
    </source>
</evidence>
<feature type="domain" description="C2H2-type" evidence="9">
    <location>
        <begin position="337"/>
        <end position="364"/>
    </location>
</feature>
<evidence type="ECO:0000256" key="3">
    <source>
        <dbReference type="ARBA" id="ARBA00022737"/>
    </source>
</evidence>
<sequence length="483" mass="53888">MTETVAYQMDDKMLQEDSENSCSSDSGMEECGTSPISNASSNGTTSPTSSYEMDLPKSFIPFRPQIITPSESSAFSKISKLASSTQHSAAYPSLPFGAPPPFGYFPGLFIPPWTTETTDYQALLAHSKSNSTSEDQKDSELTTNAFTEVNTSIPFTNYFQNLTRLLKKTESTENQYENEEVNNEPGEITHRNKSDRPELYKEVLSSSRQNHYTEDCNQNETPNKTNIAIPPAQFFPSGQVLSMPHLLGSSPYLPTPATQVPQMSPNAQMMQYFGGIQPHASLLHPALLHMAGLRSRRINAEKPPPIKKYKCDVCGKAFSRSNTLVTHKRIHTGDKPFKCEVCGRAFRQPGNLTRHRLTHTTVKPYVCPTCNKAFNRASNLHTHMRTHTNFKPFTCPYCGKGFHQKIDMKIHCYTHTDDGLRKMLLLSAFTTMVSPATSSTDPIPDPDVAACNGDCRVPLLVYKTEISWGVSEYFNKSGDRISY</sequence>
<organism evidence="10 11">
    <name type="scientific">Mytilus coruscus</name>
    <name type="common">Sea mussel</name>
    <dbReference type="NCBI Taxonomy" id="42192"/>
    <lineage>
        <taxon>Eukaryota</taxon>
        <taxon>Metazoa</taxon>
        <taxon>Spiralia</taxon>
        <taxon>Lophotrochozoa</taxon>
        <taxon>Mollusca</taxon>
        <taxon>Bivalvia</taxon>
        <taxon>Autobranchia</taxon>
        <taxon>Pteriomorphia</taxon>
        <taxon>Mytilida</taxon>
        <taxon>Mytiloidea</taxon>
        <taxon>Mytilidae</taxon>
        <taxon>Mytilinae</taxon>
        <taxon>Mytilus</taxon>
    </lineage>
</organism>
<dbReference type="FunFam" id="3.30.160.60:FF:001182">
    <property type="entry name" value="Zinc finger, C2H2 type"/>
    <property type="match status" value="1"/>
</dbReference>
<dbReference type="OrthoDB" id="40579at2759"/>
<feature type="region of interest" description="Disordered" evidence="8">
    <location>
        <begin position="170"/>
        <end position="197"/>
    </location>
</feature>
<evidence type="ECO:0000256" key="5">
    <source>
        <dbReference type="ARBA" id="ARBA00022833"/>
    </source>
</evidence>
<proteinExistence type="predicted"/>
<dbReference type="EMBL" id="CACVKT020001586">
    <property type="protein sequence ID" value="CAC5369348.1"/>
    <property type="molecule type" value="Genomic_DNA"/>
</dbReference>
<feature type="domain" description="C2H2-type" evidence="9">
    <location>
        <begin position="309"/>
        <end position="336"/>
    </location>
</feature>
<keyword evidence="2" id="KW-0479">Metal-binding</keyword>
<evidence type="ECO:0000256" key="8">
    <source>
        <dbReference type="SAM" id="MobiDB-lite"/>
    </source>
</evidence>
<evidence type="ECO:0000256" key="6">
    <source>
        <dbReference type="ARBA" id="ARBA00023242"/>
    </source>
</evidence>
<dbReference type="GO" id="GO:0005634">
    <property type="term" value="C:nucleus"/>
    <property type="evidence" value="ECO:0007669"/>
    <property type="project" value="UniProtKB-SubCell"/>
</dbReference>
<dbReference type="Gene3D" id="3.30.160.60">
    <property type="entry name" value="Classic Zinc Finger"/>
    <property type="match status" value="4"/>
</dbReference>
<evidence type="ECO:0000256" key="1">
    <source>
        <dbReference type="ARBA" id="ARBA00004123"/>
    </source>
</evidence>
<dbReference type="FunFam" id="3.30.160.60:FF:000145">
    <property type="entry name" value="Zinc finger protein 574"/>
    <property type="match status" value="1"/>
</dbReference>
<dbReference type="PANTHER" id="PTHR23235">
    <property type="entry name" value="KRUEPPEL-LIKE TRANSCRIPTION FACTOR"/>
    <property type="match status" value="1"/>
</dbReference>
<protein>
    <recommendedName>
        <fullName evidence="9">C2H2-type domain-containing protein</fullName>
    </recommendedName>
</protein>
<dbReference type="PROSITE" id="PS50157">
    <property type="entry name" value="ZINC_FINGER_C2H2_2"/>
    <property type="match status" value="4"/>
</dbReference>
<keyword evidence="6" id="KW-0539">Nucleus</keyword>
<dbReference type="PROSITE" id="PS00028">
    <property type="entry name" value="ZINC_FINGER_C2H2_1"/>
    <property type="match status" value="4"/>
</dbReference>
<evidence type="ECO:0000313" key="10">
    <source>
        <dbReference type="EMBL" id="CAC5369348.1"/>
    </source>
</evidence>
<gene>
    <name evidence="10" type="ORF">MCOR_8569</name>
</gene>
<reference evidence="10 11" key="1">
    <citation type="submission" date="2020-06" db="EMBL/GenBank/DDBJ databases">
        <authorList>
            <person name="Li R."/>
            <person name="Bekaert M."/>
        </authorList>
    </citation>
    <scope>NUCLEOTIDE SEQUENCE [LARGE SCALE GENOMIC DNA]</scope>
    <source>
        <strain evidence="11">wild</strain>
    </source>
</reference>
<dbReference type="InterPro" id="IPR036236">
    <property type="entry name" value="Znf_C2H2_sf"/>
</dbReference>
<feature type="compositionally biased region" description="Basic and acidic residues" evidence="8">
    <location>
        <begin position="187"/>
        <end position="197"/>
    </location>
</feature>
<dbReference type="Pfam" id="PF00096">
    <property type="entry name" value="zf-C2H2"/>
    <property type="match status" value="3"/>
</dbReference>
<feature type="domain" description="C2H2-type" evidence="9">
    <location>
        <begin position="393"/>
        <end position="420"/>
    </location>
</feature>
<dbReference type="GO" id="GO:0000978">
    <property type="term" value="F:RNA polymerase II cis-regulatory region sequence-specific DNA binding"/>
    <property type="evidence" value="ECO:0007669"/>
    <property type="project" value="TreeGrafter"/>
</dbReference>
<evidence type="ECO:0000259" key="9">
    <source>
        <dbReference type="PROSITE" id="PS50157"/>
    </source>
</evidence>
<dbReference type="FunFam" id="3.30.160.60:FF:000512">
    <property type="entry name" value="zinc finger protein 197 isoform X1"/>
    <property type="match status" value="1"/>
</dbReference>
<name>A0A6J8AJX8_MYTCO</name>
<keyword evidence="11" id="KW-1185">Reference proteome</keyword>
<dbReference type="SMART" id="SM00355">
    <property type="entry name" value="ZnF_C2H2"/>
    <property type="match status" value="4"/>
</dbReference>
<keyword evidence="3" id="KW-0677">Repeat</keyword>
<dbReference type="GO" id="GO:0008270">
    <property type="term" value="F:zinc ion binding"/>
    <property type="evidence" value="ECO:0007669"/>
    <property type="project" value="UniProtKB-KW"/>
</dbReference>
<dbReference type="FunFam" id="3.30.160.60:FF:000634">
    <property type="entry name" value="Zinc finger X-chromosomal protein"/>
    <property type="match status" value="1"/>
</dbReference>
<keyword evidence="5" id="KW-0862">Zinc</keyword>
<keyword evidence="4 7" id="KW-0863">Zinc-finger</keyword>
<dbReference type="GO" id="GO:0000981">
    <property type="term" value="F:DNA-binding transcription factor activity, RNA polymerase II-specific"/>
    <property type="evidence" value="ECO:0007669"/>
    <property type="project" value="TreeGrafter"/>
</dbReference>
<evidence type="ECO:0000313" key="11">
    <source>
        <dbReference type="Proteomes" id="UP000507470"/>
    </source>
</evidence>
<feature type="region of interest" description="Disordered" evidence="8">
    <location>
        <begin position="1"/>
        <end position="51"/>
    </location>
</feature>
<comment type="subcellular location">
    <subcellularLocation>
        <location evidence="1">Nucleus</location>
    </subcellularLocation>
</comment>
<dbReference type="InterPro" id="IPR013087">
    <property type="entry name" value="Znf_C2H2_type"/>
</dbReference>
<evidence type="ECO:0000256" key="4">
    <source>
        <dbReference type="ARBA" id="ARBA00022771"/>
    </source>
</evidence>
<dbReference type="Proteomes" id="UP000507470">
    <property type="component" value="Unassembled WGS sequence"/>
</dbReference>
<accession>A0A6J8AJX8</accession>
<feature type="compositionally biased region" description="Polar residues" evidence="8">
    <location>
        <begin position="34"/>
        <end position="51"/>
    </location>
</feature>
<feature type="domain" description="C2H2-type" evidence="9">
    <location>
        <begin position="365"/>
        <end position="392"/>
    </location>
</feature>
<dbReference type="AlphaFoldDB" id="A0A6J8AJX8"/>
<evidence type="ECO:0000256" key="2">
    <source>
        <dbReference type="ARBA" id="ARBA00022723"/>
    </source>
</evidence>
<dbReference type="SUPFAM" id="SSF57667">
    <property type="entry name" value="beta-beta-alpha zinc fingers"/>
    <property type="match status" value="2"/>
</dbReference>